<proteinExistence type="evidence at transcript level"/>
<reference evidence="2" key="8">
    <citation type="journal article" date="2005" name="Science">
        <title>Antisense Transcription in the Mammalian Transcriptome.</title>
        <authorList>
            <consortium name="RIKEN Genome Exploration Research Group and Genome Science Group (Genome Network Project Core Group) and the FANTOM Consortium"/>
        </authorList>
    </citation>
    <scope>NUCLEOTIDE SEQUENCE</scope>
    <source>
        <strain evidence="2">C57BL/6J</strain>
        <tissue evidence="2">Heart</tissue>
    </source>
</reference>
<dbReference type="MGI" id="MGI:3026924">
    <property type="gene designation" value="Lratd2"/>
</dbReference>
<evidence type="ECO:0000313" key="3">
    <source>
        <dbReference type="MGI" id="MGI:3026924"/>
    </source>
</evidence>
<dbReference type="AGR" id="MGI:3026924"/>
<sequence length="105" mass="11326">MGFPGHKAAETTRSGISRPKPNSPVLSAANTLANSGYRLQKDFTTSPSLSPSTSSWEAGSKRSLWLRLQFLPPVTSKSLSRASQGKDSIKVPFCLLCFWPAVVDS</sequence>
<dbReference type="AlphaFoldDB" id="Q8C775"/>
<reference evidence="2" key="6">
    <citation type="journal article" date="2002" name="Nature">
        <title>Analysis of the mouse transcriptome based on functional annotation of 60,770 full-length cDNAs.</title>
        <authorList>
            <consortium name="The FANTOM Consortium and the RIKEN Genome Exploration Research Group Phase I and II Team"/>
        </authorList>
    </citation>
    <scope>NUCLEOTIDE SEQUENCE</scope>
    <source>
        <strain evidence="2">C57BL/6J</strain>
        <tissue evidence="2">Heart</tissue>
    </source>
</reference>
<feature type="region of interest" description="Disordered" evidence="1">
    <location>
        <begin position="1"/>
        <end position="27"/>
    </location>
</feature>
<reference evidence="2" key="4">
    <citation type="journal article" date="2001" name="Nature">
        <title>Functional annotation of a full-length mouse cDNA collection.</title>
        <authorList>
            <consortium name="The RIKEN Genome Exploration Research Group Phase II Team and the FANTOM Consortium"/>
        </authorList>
    </citation>
    <scope>NUCLEOTIDE SEQUENCE</scope>
    <source>
        <strain evidence="2">C57BL/6J</strain>
        <tissue evidence="2">Heart</tissue>
    </source>
</reference>
<gene>
    <name evidence="3" type="primary">Lratd2</name>
    <name evidence="3" type="synonym">Fam84b</name>
</gene>
<reference evidence="2" key="1">
    <citation type="journal article" date="1999" name="Methods Enzymol.">
        <title>High-efficiency full-length cDNA cloning.</title>
        <authorList>
            <person name="Carninci P."/>
            <person name="Hayashizaki Y."/>
        </authorList>
    </citation>
    <scope>NUCLEOTIDE SEQUENCE</scope>
    <source>
        <strain evidence="2">C57BL/6J</strain>
        <tissue evidence="2">Heart</tissue>
    </source>
</reference>
<evidence type="ECO:0000256" key="1">
    <source>
        <dbReference type="SAM" id="MobiDB-lite"/>
    </source>
</evidence>
<reference evidence="2" key="2">
    <citation type="journal article" date="2000" name="Genome Res.">
        <title>Normalization and subtraction of cap-trapper-selected cDNAs to prepare full-length cDNA libraries for rapid discovery of new genes.</title>
        <authorList>
            <person name="Carninci P."/>
            <person name="Shibata Y."/>
            <person name="Hayatsu N."/>
            <person name="Sugahara Y."/>
            <person name="Shibata K."/>
            <person name="Itoh M."/>
            <person name="Konno H."/>
            <person name="Okazaki Y."/>
            <person name="Muramatsu M."/>
            <person name="Hayashizaki Y."/>
        </authorList>
    </citation>
    <scope>NUCLEOTIDE SEQUENCE</scope>
    <source>
        <strain evidence="2">C57BL/6J</strain>
        <tissue evidence="2">Heart</tissue>
    </source>
</reference>
<accession>Q8C775</accession>
<evidence type="ECO:0000313" key="2">
    <source>
        <dbReference type="EMBL" id="BAC34970.1"/>
    </source>
</evidence>
<reference evidence="2" key="7">
    <citation type="journal article" date="2005" name="Science">
        <title>The Transcriptional Landscape of the Mammalian Genome.</title>
        <authorList>
            <consortium name="The FANTOM Consortium"/>
            <consortium name="Riken Genome Exploration Research Group and Genome Science Group (Genome Network Project Core Group)"/>
        </authorList>
    </citation>
    <scope>NUCLEOTIDE SEQUENCE</scope>
    <source>
        <strain evidence="2">C57BL/6J</strain>
        <tissue evidence="2">Heart</tissue>
    </source>
</reference>
<reference evidence="2" key="5">
    <citation type="submission" date="2001-07" db="EMBL/GenBank/DDBJ databases">
        <authorList>
            <person name="Adachi J."/>
            <person name="Aizawa K."/>
            <person name="Akimura T."/>
            <person name="Arakawa T."/>
            <person name="Bono H."/>
            <person name="Carninci P."/>
            <person name="Fukuda S."/>
            <person name="Furuno M."/>
            <person name="Hanagaki T."/>
            <person name="Hara A."/>
            <person name="Hashizume W."/>
            <person name="Hayashida K."/>
            <person name="Hayatsu N."/>
            <person name="Hiramoto K."/>
            <person name="Hiraoka T."/>
            <person name="Hirozane T."/>
            <person name="Hori F."/>
            <person name="Imotani K."/>
            <person name="Ishii Y."/>
            <person name="Itoh M."/>
            <person name="Kagawa I."/>
            <person name="Kasukawa T."/>
            <person name="Katoh H."/>
            <person name="Kawai J."/>
            <person name="Kojima Y."/>
            <person name="Kondo S."/>
            <person name="Konno H."/>
            <person name="Kouda M."/>
            <person name="Koya S."/>
            <person name="Kurihara C."/>
            <person name="Matsuyama T."/>
            <person name="Miyazaki A."/>
            <person name="Murata M."/>
            <person name="Nakamura M."/>
            <person name="Nishi K."/>
            <person name="Nomura K."/>
            <person name="Numazaki R."/>
            <person name="Ohno M."/>
            <person name="Ohsato N."/>
            <person name="Okazaki Y."/>
            <person name="Saito R."/>
            <person name="Saitoh H."/>
            <person name="Sakai C."/>
            <person name="Sakai K."/>
            <person name="Sakazume N."/>
            <person name="Sano H."/>
            <person name="Sasaki D."/>
            <person name="Shibata K."/>
            <person name="Shinagawa A."/>
            <person name="Shiraki T."/>
            <person name="Sogabe Y."/>
            <person name="Tagami M."/>
            <person name="Tagawa A."/>
            <person name="Takahashi F."/>
            <person name="Takaku-Akahira S."/>
            <person name="Takeda Y."/>
            <person name="Tanaka T."/>
            <person name="Tomaru A."/>
            <person name="Toya T."/>
            <person name="Yasunishi A."/>
            <person name="Muramatsu M."/>
            <person name="Hayashizaki Y."/>
        </authorList>
    </citation>
    <scope>NUCLEOTIDE SEQUENCE</scope>
    <source>
        <strain evidence="2">C57BL/6J</strain>
        <tissue evidence="2">Heart</tissue>
    </source>
</reference>
<organism evidence="2">
    <name type="scientific">Mus musculus</name>
    <name type="common">Mouse</name>
    <dbReference type="NCBI Taxonomy" id="10090"/>
    <lineage>
        <taxon>Eukaryota</taxon>
        <taxon>Metazoa</taxon>
        <taxon>Chordata</taxon>
        <taxon>Craniata</taxon>
        <taxon>Vertebrata</taxon>
        <taxon>Euteleostomi</taxon>
        <taxon>Mammalia</taxon>
        <taxon>Eutheria</taxon>
        <taxon>Euarchontoglires</taxon>
        <taxon>Glires</taxon>
        <taxon>Rodentia</taxon>
        <taxon>Myomorpha</taxon>
        <taxon>Muroidea</taxon>
        <taxon>Muridae</taxon>
        <taxon>Murinae</taxon>
        <taxon>Mus</taxon>
        <taxon>Mus</taxon>
    </lineage>
</organism>
<reference evidence="2" key="3">
    <citation type="journal article" date="2000" name="Genome Res.">
        <title>RIKEN integrated sequence analysis (RISA) system--384-format sequencing pipeline with 384 multicapillary sequencer.</title>
        <authorList>
            <person name="Shibata K."/>
            <person name="Itoh M."/>
            <person name="Aizawa K."/>
            <person name="Nagaoka S."/>
            <person name="Sasaki N."/>
            <person name="Carninci P."/>
            <person name="Konno H."/>
            <person name="Akiyama J."/>
            <person name="Nishi K."/>
            <person name="Kitsunai T."/>
            <person name="Tashiro H."/>
            <person name="Itoh M."/>
            <person name="Sumi N."/>
            <person name="Ishii Y."/>
            <person name="Nakamura S."/>
            <person name="Hazama M."/>
            <person name="Nishine T."/>
            <person name="Harada A."/>
            <person name="Yamamoto R."/>
            <person name="Matsumoto H."/>
            <person name="Sakaguchi S."/>
            <person name="Ikegami T."/>
            <person name="Kashiwagi K."/>
            <person name="Fujiwake S."/>
            <person name="Inoue K."/>
            <person name="Togawa Y."/>
            <person name="Izawa M."/>
            <person name="Ohara E."/>
            <person name="Watahiki M."/>
            <person name="Yoneda Y."/>
            <person name="Ishikawa T."/>
            <person name="Ozawa K."/>
            <person name="Tanaka T."/>
            <person name="Matsuura S."/>
            <person name="Kawai J."/>
            <person name="Okazaki Y."/>
            <person name="Muramatsu M."/>
            <person name="Inoue Y."/>
            <person name="Kira A."/>
            <person name="Hayashizaki Y."/>
        </authorList>
    </citation>
    <scope>NUCLEOTIDE SEQUENCE</scope>
    <source>
        <strain evidence="2">C57BL/6J</strain>
        <tissue evidence="2">Heart</tissue>
    </source>
</reference>
<protein>
    <submittedName>
        <fullName evidence="2">Uncharacterized protein</fullName>
    </submittedName>
</protein>
<dbReference type="EMBL" id="AK052388">
    <property type="protein sequence ID" value="BAC34970.1"/>
    <property type="molecule type" value="mRNA"/>
</dbReference>
<name>Q8C775_MOUSE</name>